<keyword evidence="1" id="KW-1133">Transmembrane helix</keyword>
<keyword evidence="3" id="KW-1185">Reference proteome</keyword>
<feature type="transmembrane region" description="Helical" evidence="1">
    <location>
        <begin position="34"/>
        <end position="54"/>
    </location>
</feature>
<accession>A0A7X0NKF9</accession>
<gene>
    <name evidence="2" type="ORF">HNQ55_003639</name>
</gene>
<proteinExistence type="predicted"/>
<protein>
    <submittedName>
        <fullName evidence="2">C-di-AMP phosphodiesterase-like protein</fullName>
    </submittedName>
</protein>
<evidence type="ECO:0000313" key="3">
    <source>
        <dbReference type="Proteomes" id="UP000537141"/>
    </source>
</evidence>
<sequence length="182" mass="21183">MHKRIQFNMVFRLIMLLLACLIVAGIVITIFDSWVSGVISFILLIFIINQIFLLKKRRLMLSWVKELIEKSQKLNGVSVYDSNQNKNWKLGSIIFKKKQQAVKVQYTEQGVEVFFSGLPKLGVRLLEWDIVSNMVIIELEDLSSPSKTAEIYFNDIQDCCYLPWDERFEEFIPDSVGLNIDK</sequence>
<dbReference type="Proteomes" id="UP000537141">
    <property type="component" value="Unassembled WGS sequence"/>
</dbReference>
<reference evidence="2 3" key="1">
    <citation type="submission" date="2020-08" db="EMBL/GenBank/DDBJ databases">
        <title>Genomic Encyclopedia of Type Strains, Phase IV (KMG-IV): sequencing the most valuable type-strain genomes for metagenomic binning, comparative biology and taxonomic classification.</title>
        <authorList>
            <person name="Goeker M."/>
        </authorList>
    </citation>
    <scope>NUCLEOTIDE SEQUENCE [LARGE SCALE GENOMIC DNA]</scope>
    <source>
        <strain evidence="2 3">DSM 26287</strain>
    </source>
</reference>
<dbReference type="RefSeq" id="WP_184426770.1">
    <property type="nucleotide sequence ID" value="NZ_AP027362.1"/>
</dbReference>
<keyword evidence="1" id="KW-0812">Transmembrane</keyword>
<feature type="transmembrane region" description="Helical" evidence="1">
    <location>
        <begin position="9"/>
        <end position="28"/>
    </location>
</feature>
<organism evidence="2 3">
    <name type="scientific">Thalassotalea piscium</name>
    <dbReference type="NCBI Taxonomy" id="1230533"/>
    <lineage>
        <taxon>Bacteria</taxon>
        <taxon>Pseudomonadati</taxon>
        <taxon>Pseudomonadota</taxon>
        <taxon>Gammaproteobacteria</taxon>
        <taxon>Alteromonadales</taxon>
        <taxon>Colwelliaceae</taxon>
        <taxon>Thalassotalea</taxon>
    </lineage>
</organism>
<keyword evidence="1" id="KW-0472">Membrane</keyword>
<evidence type="ECO:0000313" key="2">
    <source>
        <dbReference type="EMBL" id="MBB6545097.1"/>
    </source>
</evidence>
<name>A0A7X0NKF9_9GAMM</name>
<dbReference type="AlphaFoldDB" id="A0A7X0NKF9"/>
<evidence type="ECO:0000256" key="1">
    <source>
        <dbReference type="SAM" id="Phobius"/>
    </source>
</evidence>
<dbReference type="EMBL" id="JACHHU010000047">
    <property type="protein sequence ID" value="MBB6545097.1"/>
    <property type="molecule type" value="Genomic_DNA"/>
</dbReference>
<comment type="caution">
    <text evidence="2">The sequence shown here is derived from an EMBL/GenBank/DDBJ whole genome shotgun (WGS) entry which is preliminary data.</text>
</comment>